<dbReference type="Proteomes" id="UP000812966">
    <property type="component" value="Unassembled WGS sequence"/>
</dbReference>
<dbReference type="GO" id="GO:0008270">
    <property type="term" value="F:zinc ion binding"/>
    <property type="evidence" value="ECO:0007669"/>
    <property type="project" value="UniProtKB-KW"/>
</dbReference>
<dbReference type="Pfam" id="PF00642">
    <property type="entry name" value="zf-CCCH"/>
    <property type="match status" value="1"/>
</dbReference>
<evidence type="ECO:0000259" key="6">
    <source>
        <dbReference type="PROSITE" id="PS50103"/>
    </source>
</evidence>
<feature type="domain" description="C3H1-type" evidence="6">
    <location>
        <begin position="543"/>
        <end position="566"/>
    </location>
</feature>
<evidence type="ECO:0000256" key="2">
    <source>
        <dbReference type="ARBA" id="ARBA00022771"/>
    </source>
</evidence>
<evidence type="ECO:0000256" key="3">
    <source>
        <dbReference type="ARBA" id="ARBA00022833"/>
    </source>
</evidence>
<dbReference type="Gene3D" id="4.10.1000.10">
    <property type="entry name" value="Zinc finger, CCCH-type"/>
    <property type="match status" value="1"/>
</dbReference>
<dbReference type="PANTHER" id="PTHR46651">
    <property type="entry name" value="POLYADENYLATE-BINDING PROTEIN-INTERACTING PROTEIN 7"/>
    <property type="match status" value="1"/>
</dbReference>
<dbReference type="PROSITE" id="PS50103">
    <property type="entry name" value="ZF_C3H1"/>
    <property type="match status" value="2"/>
</dbReference>
<dbReference type="AlphaFoldDB" id="A0A8K0JN73"/>
<dbReference type="SMART" id="SM00356">
    <property type="entry name" value="ZnF_C3H1"/>
    <property type="match status" value="2"/>
</dbReference>
<dbReference type="Pfam" id="PF08590">
    <property type="entry name" value="DUF1771"/>
    <property type="match status" value="1"/>
</dbReference>
<feature type="compositionally biased region" description="Polar residues" evidence="5">
    <location>
        <begin position="287"/>
        <end position="298"/>
    </location>
</feature>
<protein>
    <recommendedName>
        <fullName evidence="6">C3H1-type domain-containing protein</fullName>
    </recommendedName>
</protein>
<evidence type="ECO:0000256" key="1">
    <source>
        <dbReference type="ARBA" id="ARBA00022723"/>
    </source>
</evidence>
<dbReference type="InterPro" id="IPR036855">
    <property type="entry name" value="Znf_CCCH_sf"/>
</dbReference>
<feature type="zinc finger region" description="C3H1-type" evidence="4">
    <location>
        <begin position="543"/>
        <end position="566"/>
    </location>
</feature>
<feature type="region of interest" description="Disordered" evidence="5">
    <location>
        <begin position="493"/>
        <end position="541"/>
    </location>
</feature>
<evidence type="ECO:0000256" key="4">
    <source>
        <dbReference type="PROSITE-ProRule" id="PRU00723"/>
    </source>
</evidence>
<organism evidence="7 8">
    <name type="scientific">Filobasidium floriforme</name>
    <dbReference type="NCBI Taxonomy" id="5210"/>
    <lineage>
        <taxon>Eukaryota</taxon>
        <taxon>Fungi</taxon>
        <taxon>Dikarya</taxon>
        <taxon>Basidiomycota</taxon>
        <taxon>Agaricomycotina</taxon>
        <taxon>Tremellomycetes</taxon>
        <taxon>Filobasidiales</taxon>
        <taxon>Filobasidiaceae</taxon>
        <taxon>Filobasidium</taxon>
    </lineage>
</organism>
<evidence type="ECO:0000313" key="7">
    <source>
        <dbReference type="EMBL" id="KAG7562439.1"/>
    </source>
</evidence>
<dbReference type="Gene3D" id="3.30.1370.110">
    <property type="match status" value="1"/>
</dbReference>
<feature type="region of interest" description="Disordered" evidence="5">
    <location>
        <begin position="66"/>
        <end position="141"/>
    </location>
</feature>
<dbReference type="EMBL" id="JABELV010000032">
    <property type="protein sequence ID" value="KAG7562439.1"/>
    <property type="molecule type" value="Genomic_DNA"/>
</dbReference>
<feature type="region of interest" description="Disordered" evidence="5">
    <location>
        <begin position="208"/>
        <end position="227"/>
    </location>
</feature>
<feature type="zinc finger region" description="C3H1-type" evidence="4">
    <location>
        <begin position="567"/>
        <end position="594"/>
    </location>
</feature>
<sequence>MTGTHYPSTSTSSSSSTSNLLSSNLNANNSLGHGAITPSPLATQFPHLSHYIASLLQIAQQENAQAQRTKVAKHPLSVSSASSDVHDNDNDNEDEAEDGHAEKTQGRSRESTSSSSPPSVDISGSEGEGEENEREPSAQREELIRKVVDLLGNEKEEEVKAVVKERLGVLGNDESYLDQVCLDLMHKHKDDVDSVPYTPFSVTPIRPKASPIPAHAQPFRPFTPSRAPSYRARTPLGRPQSPAAGLGAASSVLGAAGYGSAGFNSAVSPMASPASSPQLSHRALNFGHSNQASGTFSPGGSLMGHNNGASGGLHGLNINTMSAPGSGAVTPTGTGPKLSMHLPAPFNAGGPDPAMNRHKHLLPDEDDDEFSPFGNDEMQSGNGGQRGSPATKLLATAKAFDPTKLGPPVRMGSPAGFSPGNGPQPLGGSYFGGGGGGGEQHDPNYLGEGMTPLDVLQSVFTSLPVGDLEDALYKTGYNFEEAMALLISQNGGTRSGNSGAFTPGREDGPGHHVPNNRPNVFAPGGPASRERNMPPGGGGTRTPGGLKMCRYYLAGECRRSDCRFSHDVDRALCRFWLRGQCAKGDQCEFIHALPSVDPNMLTNAMSRIELSHDGTSRPRTRTDEFPDLHLASNQRGAVFDPSRNRFANAVKRPVQGPGPQYTHIGGQRGGPVIPPSHRPFSSGSGFRRRVDGPMSTGPPMPHPSPRIKLRPPTLMPTLPTGAAMNDMYMEARQAAIKLGQSRNACLARAAEAWRRGDGATAKRFSREANVLNERMTVETADAAANLVRQRRIQAQDAIRARGEWSNDPDDRSSKGKECASGLGVIMGVAGVNILGPGAESLSTSERTEVLLDLHMLHANEASDVLEDFLMALERENFHGLAYIVVGDERHVGTQDTGRGASRHRLAAGIKLFLQRYGYPWSEGGGCICIDPLTHA</sequence>
<feature type="domain" description="C3H1-type" evidence="6">
    <location>
        <begin position="567"/>
        <end position="594"/>
    </location>
</feature>
<dbReference type="InterPro" id="IPR036063">
    <property type="entry name" value="Smr_dom_sf"/>
</dbReference>
<feature type="compositionally biased region" description="Gly residues" evidence="5">
    <location>
        <begin position="429"/>
        <end position="438"/>
    </location>
</feature>
<keyword evidence="2 4" id="KW-0863">Zinc-finger</keyword>
<gene>
    <name evidence="7" type="ORF">FFLO_02113</name>
</gene>
<feature type="region of interest" description="Disordered" evidence="5">
    <location>
        <begin position="413"/>
        <end position="449"/>
    </location>
</feature>
<dbReference type="InterPro" id="IPR000571">
    <property type="entry name" value="Znf_CCCH"/>
</dbReference>
<keyword evidence="3 4" id="KW-0862">Zinc</keyword>
<name>A0A8K0JN73_9TREE</name>
<feature type="region of interest" description="Disordered" evidence="5">
    <location>
        <begin position="1"/>
        <end position="21"/>
    </location>
</feature>
<feature type="region of interest" description="Disordered" evidence="5">
    <location>
        <begin position="678"/>
        <end position="713"/>
    </location>
</feature>
<evidence type="ECO:0000313" key="8">
    <source>
        <dbReference type="Proteomes" id="UP000812966"/>
    </source>
</evidence>
<evidence type="ECO:0000256" key="5">
    <source>
        <dbReference type="SAM" id="MobiDB-lite"/>
    </source>
</evidence>
<dbReference type="CDD" id="cd14279">
    <property type="entry name" value="CUE"/>
    <property type="match status" value="1"/>
</dbReference>
<feature type="compositionally biased region" description="Basic and acidic residues" evidence="5">
    <location>
        <begin position="98"/>
        <end position="110"/>
    </location>
</feature>
<dbReference type="InterPro" id="IPR053242">
    <property type="entry name" value="PAM2-like_domain"/>
</dbReference>
<reference evidence="7" key="1">
    <citation type="submission" date="2020-04" db="EMBL/GenBank/DDBJ databases">
        <title>Analysis of mating type loci in Filobasidium floriforme.</title>
        <authorList>
            <person name="Nowrousian M."/>
        </authorList>
    </citation>
    <scope>NUCLEOTIDE SEQUENCE</scope>
    <source>
        <strain evidence="7">CBS 6242</strain>
    </source>
</reference>
<proteinExistence type="predicted"/>
<feature type="region of interest" description="Disordered" evidence="5">
    <location>
        <begin position="287"/>
        <end position="308"/>
    </location>
</feature>
<dbReference type="SMART" id="SM01162">
    <property type="entry name" value="DUF1771"/>
    <property type="match status" value="1"/>
</dbReference>
<comment type="caution">
    <text evidence="7">The sequence shown here is derived from an EMBL/GenBank/DDBJ whole genome shotgun (WGS) entry which is preliminary data.</text>
</comment>
<dbReference type="SUPFAM" id="SSF90229">
    <property type="entry name" value="CCCH zinc finger"/>
    <property type="match status" value="1"/>
</dbReference>
<dbReference type="Pfam" id="PF14608">
    <property type="entry name" value="zf-CCCH_2"/>
    <property type="match status" value="1"/>
</dbReference>
<keyword evidence="8" id="KW-1185">Reference proteome</keyword>
<keyword evidence="1 4" id="KW-0479">Metal-binding</keyword>
<feature type="compositionally biased region" description="Low complexity" evidence="5">
    <location>
        <begin position="111"/>
        <end position="125"/>
    </location>
</feature>
<feature type="compositionally biased region" description="Low complexity" evidence="5">
    <location>
        <begin position="8"/>
        <end position="21"/>
    </location>
</feature>
<dbReference type="PANTHER" id="PTHR46651:SF1">
    <property type="entry name" value="SMALL MUTS RELATED FAMILY PROTEIN"/>
    <property type="match status" value="1"/>
</dbReference>
<dbReference type="InterPro" id="IPR013899">
    <property type="entry name" value="DUF1771"/>
</dbReference>
<accession>A0A8K0JN73</accession>